<name>A0A109FQF7_9PSED</name>
<dbReference type="Proteomes" id="UP000067111">
    <property type="component" value="Unassembled WGS sequence"/>
</dbReference>
<gene>
    <name evidence="1" type="ORF">AWV77_02510</name>
</gene>
<protein>
    <recommendedName>
        <fullName evidence="3">GIY-YIG nuclease family protein</fullName>
    </recommendedName>
</protein>
<dbReference type="EMBL" id="LRMR01000003">
    <property type="protein sequence ID" value="KWU52759.1"/>
    <property type="molecule type" value="Genomic_DNA"/>
</dbReference>
<dbReference type="AlphaFoldDB" id="A0A109FQF7"/>
<evidence type="ECO:0000313" key="2">
    <source>
        <dbReference type="Proteomes" id="UP000067111"/>
    </source>
</evidence>
<sequence length="505" mass="55601">MPAPWSYKGQTYTSLKKLVAAQASPGVTYAGVVARMRDGWALEKAIHEPVGKKTSRQYKVGNQTFKDLKALAKAADISYNAAVKRAHRGWSDAEILHGKAPRQSTHAGAAAPVKVARNAVKVNGIGYDSLSKAHAALKPGCSYRTLLARLKQHWSLEEAFELIKKVDGRTAKASTRRLVIDGNPYTPAEAARHFRVPYNTLLDRLRREASDLQAIGQEKIPSGSLIRQKDLRRVRESLAKKHYLVDGERFDSVAALARKYNLATALVYNRIHINKWTAKKAVTEPPTNPVVVNGAHYRSATCAWEKIGKTTLATYQGRIANGHSLMVSLGLEPLPSLDRYEVAGVKYSTLAEVAAAHSLTLPALNSRLLSMSLEDALTYTPTTGRYSAGVFKKNSALAASPGTLYFVKIRFDGGTLHKIGITQKTTARRLGAFDHQSLFECEGKLIDLYEIEQATVKVFAQCLFRAEEEFEGRTETFLLTDEEERLMLDFITGAQPTTTGLTDLA</sequence>
<dbReference type="RefSeq" id="WP_060752702.1">
    <property type="nucleotide sequence ID" value="NZ_LRMR01000003.1"/>
</dbReference>
<proteinExistence type="predicted"/>
<reference evidence="2" key="1">
    <citation type="submission" date="2016-01" db="EMBL/GenBank/DDBJ databases">
        <authorList>
            <person name="Gamez R.M."/>
            <person name="Rodriguez F."/>
            <person name="Bernal J.F."/>
            <person name="Agarwala R."/>
            <person name="Landsman D."/>
            <person name="Marino-Ramirez L."/>
        </authorList>
    </citation>
    <scope>NUCLEOTIDE SEQUENCE [LARGE SCALE GENOMIC DNA]</scope>
    <source>
        <strain evidence="2">Ps006</strain>
    </source>
</reference>
<dbReference type="OrthoDB" id="1490774at2"/>
<organism evidence="1 2">
    <name type="scientific">Pseudomonas palleroniana</name>
    <dbReference type="NCBI Taxonomy" id="191390"/>
    <lineage>
        <taxon>Bacteria</taxon>
        <taxon>Pseudomonadati</taxon>
        <taxon>Pseudomonadota</taxon>
        <taxon>Gammaproteobacteria</taxon>
        <taxon>Pseudomonadales</taxon>
        <taxon>Pseudomonadaceae</taxon>
        <taxon>Pseudomonas</taxon>
    </lineage>
</organism>
<evidence type="ECO:0008006" key="3">
    <source>
        <dbReference type="Google" id="ProtNLM"/>
    </source>
</evidence>
<comment type="caution">
    <text evidence="1">The sequence shown here is derived from an EMBL/GenBank/DDBJ whole genome shotgun (WGS) entry which is preliminary data.</text>
</comment>
<evidence type="ECO:0000313" key="1">
    <source>
        <dbReference type="EMBL" id="KWU52759.1"/>
    </source>
</evidence>
<accession>A0A109FQF7</accession>